<feature type="transmembrane region" description="Helical" evidence="6">
    <location>
        <begin position="13"/>
        <end position="31"/>
    </location>
</feature>
<keyword evidence="5 6" id="KW-0472">Membrane</keyword>
<comment type="caution">
    <text evidence="8">The sequence shown here is derived from an EMBL/GenBank/DDBJ whole genome shotgun (WGS) entry which is preliminary data.</text>
</comment>
<keyword evidence="9" id="KW-1185">Reference proteome</keyword>
<evidence type="ECO:0000259" key="7">
    <source>
        <dbReference type="SMART" id="SM00849"/>
    </source>
</evidence>
<comment type="subcellular location">
    <subcellularLocation>
        <location evidence="1">Cell membrane</location>
        <topology evidence="1">Multi-pass membrane protein</topology>
    </subcellularLocation>
</comment>
<feature type="transmembrane region" description="Helical" evidence="6">
    <location>
        <begin position="268"/>
        <end position="292"/>
    </location>
</feature>
<feature type="transmembrane region" description="Helical" evidence="6">
    <location>
        <begin position="498"/>
        <end position="516"/>
    </location>
</feature>
<evidence type="ECO:0000313" key="9">
    <source>
        <dbReference type="Proteomes" id="UP000245533"/>
    </source>
</evidence>
<dbReference type="InterPro" id="IPR036866">
    <property type="entry name" value="RibonucZ/Hydroxyglut_hydro"/>
</dbReference>
<dbReference type="Pfam" id="PF00753">
    <property type="entry name" value="Lactamase_B"/>
    <property type="match status" value="1"/>
</dbReference>
<evidence type="ECO:0000313" key="8">
    <source>
        <dbReference type="EMBL" id="PWN05972.1"/>
    </source>
</evidence>
<dbReference type="InterPro" id="IPR052159">
    <property type="entry name" value="Competence_DNA_uptake"/>
</dbReference>
<feature type="transmembrane region" description="Helical" evidence="6">
    <location>
        <begin position="69"/>
        <end position="90"/>
    </location>
</feature>
<keyword evidence="3 6" id="KW-0812">Transmembrane</keyword>
<dbReference type="OrthoDB" id="9761531at2"/>
<dbReference type="InterPro" id="IPR025405">
    <property type="entry name" value="DUF4131"/>
</dbReference>
<feature type="transmembrane region" description="Helical" evidence="6">
    <location>
        <begin position="435"/>
        <end position="456"/>
    </location>
</feature>
<dbReference type="Gene3D" id="3.60.15.10">
    <property type="entry name" value="Ribonuclease Z/Hydroxyacylglutathione hydrolase-like"/>
    <property type="match status" value="1"/>
</dbReference>
<dbReference type="Pfam" id="PF13567">
    <property type="entry name" value="DUF4131"/>
    <property type="match status" value="1"/>
</dbReference>
<feature type="transmembrane region" description="Helical" evidence="6">
    <location>
        <begin position="366"/>
        <end position="385"/>
    </location>
</feature>
<feature type="transmembrane region" description="Helical" evidence="6">
    <location>
        <begin position="298"/>
        <end position="331"/>
    </location>
</feature>
<feature type="domain" description="Metallo-beta-lactamase" evidence="7">
    <location>
        <begin position="556"/>
        <end position="759"/>
    </location>
</feature>
<organism evidence="8 9">
    <name type="scientific">Rhodohalobacter mucosus</name>
    <dbReference type="NCBI Taxonomy" id="2079485"/>
    <lineage>
        <taxon>Bacteria</taxon>
        <taxon>Pseudomonadati</taxon>
        <taxon>Balneolota</taxon>
        <taxon>Balneolia</taxon>
        <taxon>Balneolales</taxon>
        <taxon>Balneolaceae</taxon>
        <taxon>Rhodohalobacter</taxon>
    </lineage>
</organism>
<dbReference type="SUPFAM" id="SSF56281">
    <property type="entry name" value="Metallo-hydrolase/oxidoreductase"/>
    <property type="match status" value="1"/>
</dbReference>
<dbReference type="GO" id="GO:0005886">
    <property type="term" value="C:plasma membrane"/>
    <property type="evidence" value="ECO:0007669"/>
    <property type="project" value="UniProtKB-SubCell"/>
</dbReference>
<feature type="transmembrane region" description="Helical" evidence="6">
    <location>
        <begin position="43"/>
        <end position="63"/>
    </location>
</feature>
<feature type="transmembrane region" description="Helical" evidence="6">
    <location>
        <begin position="343"/>
        <end position="360"/>
    </location>
</feature>
<dbReference type="Pfam" id="PF03772">
    <property type="entry name" value="Competence"/>
    <property type="match status" value="1"/>
</dbReference>
<dbReference type="InterPro" id="IPR004797">
    <property type="entry name" value="Competence_ComEC/Rec2"/>
</dbReference>
<dbReference type="Proteomes" id="UP000245533">
    <property type="component" value="Unassembled WGS sequence"/>
</dbReference>
<keyword evidence="2" id="KW-1003">Cell membrane</keyword>
<proteinExistence type="predicted"/>
<dbReference type="SMART" id="SM00849">
    <property type="entry name" value="Lactamase_B"/>
    <property type="match status" value="1"/>
</dbReference>
<evidence type="ECO:0000256" key="2">
    <source>
        <dbReference type="ARBA" id="ARBA00022475"/>
    </source>
</evidence>
<dbReference type="InterPro" id="IPR004477">
    <property type="entry name" value="ComEC_N"/>
</dbReference>
<dbReference type="InterPro" id="IPR035681">
    <property type="entry name" value="ComA-like_MBL"/>
</dbReference>
<reference evidence="8 9" key="1">
    <citation type="submission" date="2018-05" db="EMBL/GenBank/DDBJ databases">
        <title>Rhodohalobacter halophilus gen. nov., sp. nov., a moderately halophilic member of the family Balneolaceae.</title>
        <authorList>
            <person name="Liu Z.-W."/>
        </authorList>
    </citation>
    <scope>NUCLEOTIDE SEQUENCE [LARGE SCALE GENOMIC DNA]</scope>
    <source>
        <strain evidence="8 9">8A47</strain>
    </source>
</reference>
<feature type="transmembrane region" description="Helical" evidence="6">
    <location>
        <begin position="397"/>
        <end position="423"/>
    </location>
</feature>
<evidence type="ECO:0000256" key="4">
    <source>
        <dbReference type="ARBA" id="ARBA00022989"/>
    </source>
</evidence>
<dbReference type="EMBL" id="QGGB01000008">
    <property type="protein sequence ID" value="PWN05972.1"/>
    <property type="molecule type" value="Genomic_DNA"/>
</dbReference>
<dbReference type="RefSeq" id="WP_109647414.1">
    <property type="nucleotide sequence ID" value="NZ_QGGB01000008.1"/>
</dbReference>
<dbReference type="GO" id="GO:0030420">
    <property type="term" value="P:establishment of competence for transformation"/>
    <property type="evidence" value="ECO:0007669"/>
    <property type="project" value="InterPro"/>
</dbReference>
<dbReference type="AlphaFoldDB" id="A0A316TUG9"/>
<name>A0A316TUG9_9BACT</name>
<sequence>MGRDQTSTYRFPFASYPAVRIALFLSCGILAGRVTSIHYADAAILFFGLCAVWLFIEFILFRYSPAGSVLAAVPLYFLCIFAAGTLLYSFQEEKKERSSEAEGILSLYEGEEVRVTARVVEMSTRSNGRTILVLKVSKTHFAGSLAWQQPYRARVYSDQQMNLSVGDVAELSVRVYSFPEKRNPHEFDYGGWLRQERISMHGEVKSVNQLESYRPGGWLQLRNRVTENVERQFSKSHIPLAKALFLGMKQDLDPGIKSQFSRSGLSHIMAVSGLHVGFIVAPFWILVPFFWGSRFGKISGLLILTCLLTGYAGLTGFTASVCRASLMAWLLTFAKLFHKMRNSVNLTAGAAIILLLADPGELFNPGFQLSFSAVFVILLVMPEVLRCLPSGIRFGRVAPLVSIITISIVVQLGLYPILVSYFGEFSIAGPLANALVIPVLSITVPLGLLISVTGFFDTGDIAAAVRTVEYLLDWIQWVASAIGQQDVSYIRAGLPSRFLFAVWTAIVLLVASARIPFLKWKMFVLLLVCISLTYIDLNLKKPGYHTMDITFLDVGQADAAHIKTPDNRHLLIDTGRWSPGSNSGDRILVPYFSQMGIQKLDAVILTHPHADHIGGISALIDAFEIGIIYQSDYEYDSDLYREYMRKAHEKDIRVATPFGGERLELDPYIKLFVVGPQRNDGYFSNANNRSLAVKLVYGQTSVLFTGDAEKEQEAQMVSIYGDFLDADLYQAGHHGSNTSSSTGLLQHVQPEHTVVSLAFENRFSHPGNETVERIYSIPNTQISYTSLEGAVTYSTDGETFKKMKW</sequence>
<accession>A0A316TUG9</accession>
<evidence type="ECO:0000256" key="5">
    <source>
        <dbReference type="ARBA" id="ARBA00023136"/>
    </source>
</evidence>
<dbReference type="NCBIfam" id="TIGR00360">
    <property type="entry name" value="ComEC_N-term"/>
    <property type="match status" value="1"/>
</dbReference>
<protein>
    <submittedName>
        <fullName evidence="8">DNA internalization-related competence protein ComEC/Rec2</fullName>
    </submittedName>
</protein>
<dbReference type="InterPro" id="IPR001279">
    <property type="entry name" value="Metallo-B-lactamas"/>
</dbReference>
<gene>
    <name evidence="8" type="ORF">DDZ15_12385</name>
</gene>
<dbReference type="PANTHER" id="PTHR30619">
    <property type="entry name" value="DNA INTERNALIZATION/COMPETENCE PROTEIN COMEC/REC2"/>
    <property type="match status" value="1"/>
</dbReference>
<dbReference type="PANTHER" id="PTHR30619:SF7">
    <property type="entry name" value="BETA-LACTAMASE DOMAIN PROTEIN"/>
    <property type="match status" value="1"/>
</dbReference>
<dbReference type="CDD" id="cd07731">
    <property type="entry name" value="ComA-like_MBL-fold"/>
    <property type="match status" value="1"/>
</dbReference>
<evidence type="ECO:0000256" key="1">
    <source>
        <dbReference type="ARBA" id="ARBA00004651"/>
    </source>
</evidence>
<dbReference type="NCBIfam" id="TIGR00361">
    <property type="entry name" value="ComEC_Rec2"/>
    <property type="match status" value="1"/>
</dbReference>
<evidence type="ECO:0000256" key="3">
    <source>
        <dbReference type="ARBA" id="ARBA00022692"/>
    </source>
</evidence>
<keyword evidence="4 6" id="KW-1133">Transmembrane helix</keyword>
<evidence type="ECO:0000256" key="6">
    <source>
        <dbReference type="SAM" id="Phobius"/>
    </source>
</evidence>